<dbReference type="SUPFAM" id="SSF49503">
    <property type="entry name" value="Cupredoxins"/>
    <property type="match status" value="1"/>
</dbReference>
<evidence type="ECO:0000259" key="2">
    <source>
        <dbReference type="Pfam" id="PF13473"/>
    </source>
</evidence>
<keyword evidence="1" id="KW-0472">Membrane</keyword>
<dbReference type="InterPro" id="IPR028096">
    <property type="entry name" value="EfeO_Cupredoxin"/>
</dbReference>
<protein>
    <recommendedName>
        <fullName evidence="2">EfeO-type cupredoxin-like domain-containing protein</fullName>
    </recommendedName>
</protein>
<organism evidence="3 4">
    <name type="scientific">Candidatus Roizmanbacteria bacterium RIFCSPHIGHO2_02_FULL_38_11</name>
    <dbReference type="NCBI Taxonomy" id="1802039"/>
    <lineage>
        <taxon>Bacteria</taxon>
        <taxon>Candidatus Roizmaniibacteriota</taxon>
    </lineage>
</organism>
<gene>
    <name evidence="3" type="ORF">A3C25_00520</name>
</gene>
<feature type="domain" description="EfeO-type cupredoxin-like" evidence="2">
    <location>
        <begin position="45"/>
        <end position="134"/>
    </location>
</feature>
<dbReference type="Pfam" id="PF13473">
    <property type="entry name" value="Cupredoxin_1"/>
    <property type="match status" value="1"/>
</dbReference>
<dbReference type="InterPro" id="IPR008972">
    <property type="entry name" value="Cupredoxin"/>
</dbReference>
<keyword evidence="1" id="KW-0812">Transmembrane</keyword>
<dbReference type="Proteomes" id="UP000177913">
    <property type="component" value="Unassembled WGS sequence"/>
</dbReference>
<evidence type="ECO:0000313" key="3">
    <source>
        <dbReference type="EMBL" id="OGK25288.1"/>
    </source>
</evidence>
<name>A0A1F7H2H1_9BACT</name>
<feature type="transmembrane region" description="Helical" evidence="1">
    <location>
        <begin position="12"/>
        <end position="32"/>
    </location>
</feature>
<dbReference type="AlphaFoldDB" id="A0A1F7H2H1"/>
<proteinExistence type="predicted"/>
<reference evidence="3 4" key="1">
    <citation type="journal article" date="2016" name="Nat. Commun.">
        <title>Thousands of microbial genomes shed light on interconnected biogeochemical processes in an aquifer system.</title>
        <authorList>
            <person name="Anantharaman K."/>
            <person name="Brown C.T."/>
            <person name="Hug L.A."/>
            <person name="Sharon I."/>
            <person name="Castelle C.J."/>
            <person name="Probst A.J."/>
            <person name="Thomas B.C."/>
            <person name="Singh A."/>
            <person name="Wilkins M.J."/>
            <person name="Karaoz U."/>
            <person name="Brodie E.L."/>
            <person name="Williams K.H."/>
            <person name="Hubbard S.S."/>
            <person name="Banfield J.F."/>
        </authorList>
    </citation>
    <scope>NUCLEOTIDE SEQUENCE [LARGE SCALE GENOMIC DNA]</scope>
</reference>
<dbReference type="Gene3D" id="2.60.40.420">
    <property type="entry name" value="Cupredoxins - blue copper proteins"/>
    <property type="match status" value="1"/>
</dbReference>
<accession>A0A1F7H2H1</accession>
<dbReference type="EMBL" id="MFZO01000013">
    <property type="protein sequence ID" value="OGK25288.1"/>
    <property type="molecule type" value="Genomic_DNA"/>
</dbReference>
<comment type="caution">
    <text evidence="3">The sequence shown here is derived from an EMBL/GenBank/DDBJ whole genome shotgun (WGS) entry which is preliminary data.</text>
</comment>
<evidence type="ECO:0000313" key="4">
    <source>
        <dbReference type="Proteomes" id="UP000177913"/>
    </source>
</evidence>
<sequence length="137" mass="15925">MNHPRRNLTSTVSKILLTVFFISFGFVMGIVYQRKLEAKNECGVSKHEYTVFIEKKRFKPAKVKAKRCNKLIFANKDSKLHSVVFGTHDNHVPYGDFVQEYLLPKERVSLKLFQAGTYLFHDHLHEEIKGQIIVDSN</sequence>
<keyword evidence="1" id="KW-1133">Transmembrane helix</keyword>
<evidence type="ECO:0000256" key="1">
    <source>
        <dbReference type="SAM" id="Phobius"/>
    </source>
</evidence>